<sequence>MPIYLTRRKKLILISLAFGLLLSAIGTSGAYYKQDYQSKYGIQYLTISPSIILKNNPNTDNFSPVANTDYIQPPPKKEVPEAPKPTPPSETEKKPVYIPEIPTVKKTDLKPEINLEEKSKSKKNETAAIIIAPTILPNPPKSDLSKNQPAPAGAQTVLPKEEPIITRPRQNAPIPKKDEYQRVDLSGKYGSAIQTLIQRTRYNISARTTEKNRIEQHIEDLNFQREQKEKSVYWDEKIHKGKDWDKIINYEISLEQHQLDRQNQDLKHHNNRLARLQRGELDQIEFGFLEQGYSPDPDSDGWIPKNDWYRRSVIKNNASGIAPYGSSWENNDSTVLSSLRRQGWTKTVLDANSEQVKSFQSQGVSSGIKLIQYQKEKENNLPVQGNYNSFSSLVLDASDSNALSKFSSILESLEKTQQDLKEVVLENVKGEYSSTIESIIAKLPKKILSLRLFVEDPEGLLALSKLENHKLLELSLYSNRQNDDGTWAINPNALKNVDFVKWDYVDKPNIKLYNPAEKLPGSIRFDTLTWSKDQSDPNKINEGLKIAFGSKINQRVFQGYFGGRGGYPPNLDFSKTSIKTLKGIDFDGTNKYFNDEISTWETDTGIKEQANFYLKFRNLSFGIDEDSQTDSTNSSSEKKYTVKLEDFDGQFGKRLNFGPHEFSIIELKDKSGKQVQNATLVLNGNYSEAAKSDLINFLKAAKRSSAFSKIVIDSSLFPQLGSNLEGLPVEVKTNKK</sequence>
<dbReference type="EMBL" id="CP022714">
    <property type="protein sequence ID" value="ASU14659.1"/>
    <property type="molecule type" value="Genomic_DNA"/>
</dbReference>
<name>A0A223MAQ5_MESHO</name>
<dbReference type="Pfam" id="PF26364">
    <property type="entry name" value="MIB_M2"/>
    <property type="match status" value="1"/>
</dbReference>
<protein>
    <recommendedName>
        <fullName evidence="6">Immunoglobulin-blocking virulence protein</fullName>
    </recommendedName>
</protein>
<feature type="domain" description="Mycoplasma immunoglobulin binding protein M2" evidence="3">
    <location>
        <begin position="525"/>
        <end position="726"/>
    </location>
</feature>
<feature type="region of interest" description="Disordered" evidence="1">
    <location>
        <begin position="63"/>
        <end position="94"/>
    </location>
</feature>
<evidence type="ECO:0000313" key="4">
    <source>
        <dbReference type="EMBL" id="ASU14659.1"/>
    </source>
</evidence>
<proteinExistence type="predicted"/>
<dbReference type="InterPro" id="IPR058860">
    <property type="entry name" value="MIB_M2"/>
</dbReference>
<dbReference type="Pfam" id="PF26360">
    <property type="entry name" value="MIB_M1"/>
    <property type="match status" value="1"/>
</dbReference>
<dbReference type="Proteomes" id="UP000215452">
    <property type="component" value="Chromosome"/>
</dbReference>
<evidence type="ECO:0000259" key="2">
    <source>
        <dbReference type="Pfam" id="PF26360"/>
    </source>
</evidence>
<gene>
    <name evidence="4" type="ORF">CIB43_00773</name>
</gene>
<evidence type="ECO:0008006" key="6">
    <source>
        <dbReference type="Google" id="ProtNLM"/>
    </source>
</evidence>
<dbReference type="InterPro" id="IPR030941">
    <property type="entry name" value="Predic_Ig_block"/>
</dbReference>
<evidence type="ECO:0000256" key="1">
    <source>
        <dbReference type="SAM" id="MobiDB-lite"/>
    </source>
</evidence>
<dbReference type="NCBIfam" id="TIGR04526">
    <property type="entry name" value="predic_Ig_block"/>
    <property type="match status" value="1"/>
</dbReference>
<reference evidence="4 5" key="1">
    <citation type="submission" date="2017-08" db="EMBL/GenBank/DDBJ databases">
        <title>The complete genome sequence of a Mycoplasma hyopneumoniae isolate in Korea.</title>
        <authorList>
            <person name="Han J."/>
            <person name="Lee N."/>
        </authorList>
    </citation>
    <scope>NUCLEOTIDE SEQUENCE [LARGE SCALE GENOMIC DNA]</scope>
    <source>
        <strain evidence="4 5">KM014</strain>
    </source>
</reference>
<feature type="domain" description="IgG-blocking virulence" evidence="2">
    <location>
        <begin position="326"/>
        <end position="505"/>
    </location>
</feature>
<organism evidence="4 5">
    <name type="scientific">Mesomycoplasma hyopneumoniae</name>
    <name type="common">Mycoplasma hyopneumoniae</name>
    <dbReference type="NCBI Taxonomy" id="2099"/>
    <lineage>
        <taxon>Bacteria</taxon>
        <taxon>Bacillati</taxon>
        <taxon>Mycoplasmatota</taxon>
        <taxon>Mycoplasmoidales</taxon>
        <taxon>Metamycoplasmataceae</taxon>
        <taxon>Mesomycoplasma</taxon>
    </lineage>
</organism>
<evidence type="ECO:0000259" key="3">
    <source>
        <dbReference type="Pfam" id="PF26364"/>
    </source>
</evidence>
<dbReference type="NCBIfam" id="TIGR04524">
    <property type="entry name" value="mycoplas_M_dom"/>
    <property type="match status" value="1"/>
</dbReference>
<dbReference type="InterPro" id="IPR030942">
    <property type="entry name" value="Mycoplas_M_dom"/>
</dbReference>
<dbReference type="AlphaFoldDB" id="A0A223MAQ5"/>
<evidence type="ECO:0000313" key="5">
    <source>
        <dbReference type="Proteomes" id="UP000215452"/>
    </source>
</evidence>
<accession>A0A223MAQ5</accession>